<dbReference type="EMBL" id="JPRD01000020">
    <property type="protein sequence ID" value="KIF52524.1"/>
    <property type="molecule type" value="Genomic_DNA"/>
</dbReference>
<dbReference type="Proteomes" id="UP000031586">
    <property type="component" value="Unassembled WGS sequence"/>
</dbReference>
<evidence type="ECO:0000313" key="2">
    <source>
        <dbReference type="Proteomes" id="UP000031586"/>
    </source>
</evidence>
<sequence length="216" mass="23814">MYFAFHFSMEGGSRPYLGYQSKSSSIEGKHTIQLVFSSFNETAETEHPNCNYGADGGAGVSCATRVDIDLNTMYSIHASAKENINGRDIYTGELYNDETNQFIVEIGSFSYPAGQGLFRNSSQDFIEGYISGTEEQTAKVIYGSVEGINEDGDTYTSDSVTVIEDPNDICVFSAKSYPNNSSSLLIRVNEDEYPSNMETVYVKNKLIQDLNGYEAA</sequence>
<accession>A0A0C1Z8M2</accession>
<reference evidence="1 2" key="1">
    <citation type="submission" date="2014-07" db="EMBL/GenBank/DDBJ databases">
        <title>Unique and conserved regions in Vibrio harveyi and related species in comparison with the shrimp pathogen Vibrio harveyi CAIM 1792.</title>
        <authorList>
            <person name="Espinoza-Valles I."/>
            <person name="Vora G."/>
            <person name="Leekitcharoenphon P."/>
            <person name="Ussery D."/>
            <person name="Hoj L."/>
            <person name="Gomez-Gil B."/>
        </authorList>
    </citation>
    <scope>NUCLEOTIDE SEQUENCE [LARGE SCALE GENOMIC DNA]</scope>
    <source>
        <strain evidence="2">CAIM 1854 / LMG 25443</strain>
    </source>
</reference>
<proteinExistence type="predicted"/>
<evidence type="ECO:0000313" key="1">
    <source>
        <dbReference type="EMBL" id="KIF52524.1"/>
    </source>
</evidence>
<comment type="caution">
    <text evidence="1">The sequence shown here is derived from an EMBL/GenBank/DDBJ whole genome shotgun (WGS) entry which is preliminary data.</text>
</comment>
<dbReference type="AlphaFoldDB" id="A0A0C1Z8M2"/>
<dbReference type="PATRIC" id="fig|1229493.5.peg.1696"/>
<organism evidence="1 2">
    <name type="scientific">Vibrio owensii CAIM 1854 = LMG 25443</name>
    <dbReference type="NCBI Taxonomy" id="1229493"/>
    <lineage>
        <taxon>Bacteria</taxon>
        <taxon>Pseudomonadati</taxon>
        <taxon>Pseudomonadota</taxon>
        <taxon>Gammaproteobacteria</taxon>
        <taxon>Vibrionales</taxon>
        <taxon>Vibrionaceae</taxon>
        <taxon>Vibrio</taxon>
    </lineage>
</organism>
<dbReference type="Pfam" id="PF11958">
    <property type="entry name" value="DUF3472"/>
    <property type="match status" value="1"/>
</dbReference>
<name>A0A0C1Z8M2_9VIBR</name>
<gene>
    <name evidence="1" type="ORF">H735_12795</name>
</gene>
<dbReference type="InterPro" id="IPR021862">
    <property type="entry name" value="DUF3472"/>
</dbReference>
<protein>
    <submittedName>
        <fullName evidence="1">Uncharacterized protein</fullName>
    </submittedName>
</protein>